<dbReference type="GO" id="GO:0005829">
    <property type="term" value="C:cytosol"/>
    <property type="evidence" value="ECO:0007669"/>
    <property type="project" value="TreeGrafter"/>
</dbReference>
<name>T0S3W8_SAPDV</name>
<dbReference type="SUPFAM" id="SSF90209">
    <property type="entry name" value="Ran binding protein zinc finger-like"/>
    <property type="match status" value="1"/>
</dbReference>
<evidence type="ECO:0000259" key="16">
    <source>
        <dbReference type="PROSITE" id="PS51283"/>
    </source>
</evidence>
<dbReference type="Proteomes" id="UP000030762">
    <property type="component" value="Unassembled WGS sequence"/>
</dbReference>
<dbReference type="GO" id="GO:0004843">
    <property type="term" value="F:cysteine-type deubiquitinase activity"/>
    <property type="evidence" value="ECO:0007669"/>
    <property type="project" value="UniProtKB-EC"/>
</dbReference>
<dbReference type="InterPro" id="IPR038765">
    <property type="entry name" value="Papain-like_cys_pep_sf"/>
</dbReference>
<dbReference type="SMART" id="SM00547">
    <property type="entry name" value="ZnF_RBZ"/>
    <property type="match status" value="1"/>
</dbReference>
<feature type="domain" description="DUSP" evidence="16">
    <location>
        <begin position="681"/>
        <end position="805"/>
    </location>
</feature>
<gene>
    <name evidence="17" type="ORF">SDRG_05055</name>
</gene>
<dbReference type="GO" id="GO:0008270">
    <property type="term" value="F:zinc ion binding"/>
    <property type="evidence" value="ECO:0007669"/>
    <property type="project" value="UniProtKB-KW"/>
</dbReference>
<dbReference type="Pfam" id="PF00240">
    <property type="entry name" value="ubiquitin"/>
    <property type="match status" value="1"/>
</dbReference>
<evidence type="ECO:0000256" key="9">
    <source>
        <dbReference type="ARBA" id="ARBA00022801"/>
    </source>
</evidence>
<keyword evidence="5" id="KW-0645">Protease</keyword>
<dbReference type="OMA" id="NKSMRPS"/>
<evidence type="ECO:0000256" key="4">
    <source>
        <dbReference type="ARBA" id="ARBA00012759"/>
    </source>
</evidence>
<feature type="domain" description="USP" evidence="15">
    <location>
        <begin position="101"/>
        <end position="394"/>
    </location>
</feature>
<dbReference type="PANTHER" id="PTHR24006:SF722">
    <property type="entry name" value="UBIQUITIN CARBOXYL-TERMINAL HYDROLASE 48"/>
    <property type="match status" value="1"/>
</dbReference>
<dbReference type="InterPro" id="IPR036443">
    <property type="entry name" value="Znf_RanBP2_sf"/>
</dbReference>
<dbReference type="PROSITE" id="PS00973">
    <property type="entry name" value="USP_2"/>
    <property type="match status" value="1"/>
</dbReference>
<dbReference type="GeneID" id="19945782"/>
<dbReference type="OrthoDB" id="289038at2759"/>
<protein>
    <recommendedName>
        <fullName evidence="4">ubiquitinyl hydrolase 1</fullName>
        <ecNumber evidence="4">3.4.19.12</ecNumber>
    </recommendedName>
</protein>
<evidence type="ECO:0000256" key="12">
    <source>
        <dbReference type="ARBA" id="ARBA00023242"/>
    </source>
</evidence>
<dbReference type="SUPFAM" id="SSF54001">
    <property type="entry name" value="Cysteine proteinases"/>
    <property type="match status" value="1"/>
</dbReference>
<dbReference type="Gene3D" id="2.30.30.380">
    <property type="entry name" value="Zn-finger domain of Sec23/24"/>
    <property type="match status" value="1"/>
</dbReference>
<dbReference type="InterPro" id="IPR029071">
    <property type="entry name" value="Ubiquitin-like_domsf"/>
</dbReference>
<comment type="catalytic activity">
    <reaction evidence="1">
        <text>Thiol-dependent hydrolysis of ester, thioester, amide, peptide and isopeptide bonds formed by the C-terminal Gly of ubiquitin (a 76-residue protein attached to proteins as an intracellular targeting signal).</text>
        <dbReference type="EC" id="3.4.19.12"/>
    </reaction>
</comment>
<evidence type="ECO:0000313" key="18">
    <source>
        <dbReference type="Proteomes" id="UP000030762"/>
    </source>
</evidence>
<dbReference type="Pfam" id="PF00443">
    <property type="entry name" value="UCH"/>
    <property type="match status" value="1"/>
</dbReference>
<keyword evidence="18" id="KW-1185">Reference proteome</keyword>
<dbReference type="STRING" id="1156394.T0S3W8"/>
<comment type="similarity">
    <text evidence="3">Belongs to the peptidase C19 family.</text>
</comment>
<feature type="domain" description="Ubiquitin-like" evidence="14">
    <location>
        <begin position="882"/>
        <end position="946"/>
    </location>
</feature>
<evidence type="ECO:0000256" key="5">
    <source>
        <dbReference type="ARBA" id="ARBA00022670"/>
    </source>
</evidence>
<dbReference type="InParanoid" id="T0S3W8"/>
<dbReference type="PROSITE" id="PS01358">
    <property type="entry name" value="ZF_RANBP2_1"/>
    <property type="match status" value="1"/>
</dbReference>
<reference evidence="17 18" key="1">
    <citation type="submission" date="2012-04" db="EMBL/GenBank/DDBJ databases">
        <title>The Genome Sequence of Saprolegnia declina VS20.</title>
        <authorList>
            <consortium name="The Broad Institute Genome Sequencing Platform"/>
            <person name="Russ C."/>
            <person name="Nusbaum C."/>
            <person name="Tyler B."/>
            <person name="van West P."/>
            <person name="Dieguez-Uribeondo J."/>
            <person name="de Bruijn I."/>
            <person name="Tripathy S."/>
            <person name="Jiang R."/>
            <person name="Young S.K."/>
            <person name="Zeng Q."/>
            <person name="Gargeya S."/>
            <person name="Fitzgerald M."/>
            <person name="Haas B."/>
            <person name="Abouelleil A."/>
            <person name="Alvarado L."/>
            <person name="Arachchi H.M."/>
            <person name="Berlin A."/>
            <person name="Chapman S.B."/>
            <person name="Goldberg J."/>
            <person name="Griggs A."/>
            <person name="Gujja S."/>
            <person name="Hansen M."/>
            <person name="Howarth C."/>
            <person name="Imamovic A."/>
            <person name="Larimer J."/>
            <person name="McCowen C."/>
            <person name="Montmayeur A."/>
            <person name="Murphy C."/>
            <person name="Neiman D."/>
            <person name="Pearson M."/>
            <person name="Priest M."/>
            <person name="Roberts A."/>
            <person name="Saif S."/>
            <person name="Shea T."/>
            <person name="Sisk P."/>
            <person name="Sykes S."/>
            <person name="Wortman J."/>
            <person name="Nusbaum C."/>
            <person name="Birren B."/>
        </authorList>
    </citation>
    <scope>NUCLEOTIDE SEQUENCE [LARGE SCALE GENOMIC DNA]</scope>
    <source>
        <strain evidence="17 18">VS20</strain>
    </source>
</reference>
<evidence type="ECO:0000256" key="10">
    <source>
        <dbReference type="ARBA" id="ARBA00022807"/>
    </source>
</evidence>
<dbReference type="InterPro" id="IPR006615">
    <property type="entry name" value="Pept_C19_DUSP"/>
</dbReference>
<dbReference type="PROSITE" id="PS50053">
    <property type="entry name" value="UBIQUITIN_2"/>
    <property type="match status" value="1"/>
</dbReference>
<dbReference type="InterPro" id="IPR035927">
    <property type="entry name" value="DUSP-like_sf"/>
</dbReference>
<dbReference type="VEuPathDB" id="FungiDB:SDRG_05055"/>
<dbReference type="Gene3D" id="3.90.70.10">
    <property type="entry name" value="Cysteine proteinases"/>
    <property type="match status" value="1"/>
</dbReference>
<keyword evidence="6" id="KW-0479">Metal-binding</keyword>
<keyword evidence="9" id="KW-0378">Hydrolase</keyword>
<dbReference type="eggNOG" id="KOG1863">
    <property type="taxonomic scope" value="Eukaryota"/>
</dbReference>
<comment type="subcellular location">
    <subcellularLocation>
        <location evidence="2">Nucleus</location>
    </subcellularLocation>
</comment>
<dbReference type="PANTHER" id="PTHR24006">
    <property type="entry name" value="UBIQUITIN CARBOXYL-TERMINAL HYDROLASE"/>
    <property type="match status" value="1"/>
</dbReference>
<evidence type="ECO:0000259" key="15">
    <source>
        <dbReference type="PROSITE" id="PS50235"/>
    </source>
</evidence>
<sequence length="1015" mass="113168">MAKLKRKREDATPETSDPYGIHLPICPKEVHRNMQTTTTAGKKRGPRPATNCSENPNCIFGLGEYMEGIWKTHPAVLDALGDNPSLAVRTRVTEDGPSTPCGLRNLGATCYVNSMVQVLFMDLAFRRAVHEWKPNDRSHVDVGRLGQMQALQRLFASMQLSTKSFADPQAFSGTLSLDEDIQQDAHEFTKLLLTHLESIFAFSSDERQRSFINQHFRGRMQNVTTCLHCNMASTRTEPFSDLSLGIRGHATVRDSLEAFLAPELLEGDNMYFCGHCQSKQIATRQIQLDYSALPPTLSLHFMRFVYDVRLQAKKKVQDAIAMSETLVLGPHHYKLTAVLNHKGTTAHAGHYTATVFSPDVGDWFCFNDVDVSLVDASAVVGPSKEAYMLIYSRVATPVAPVDAIPFASDVETSNAQFVLEQDAWTTEANAIQSKIEERKKTYRRTFEAFAPVPDADTETYAWVATAYIQHWVRGADIGSSGVGFAFDTSAYLCEHGRLQPTLARLHYKRVSPRVVTALAPPPEVVVSSATFGCDDCMEAWKATTLQLHNDTQGVLSQLSHLQANDQDGVAYVISRKWVNAWKVCVQHGVKKVKTKPEKLDEAETILKNPINADIVCPHGALRPNTRKQWRTISPVSWAYFSRENAVALELKATGSARECDECAAVAFNLEEYHAQAQTARDDVLRANPMLKKLYKRRFVHPFDDATEMACDVPYVVLPRPWLQQWRKYFDDMSVDEPPPLDLAAFQCAHAKYVVPHNIKHTLLPSSVPEKRHADEGELVTVDEWMRLYAIYGGVDTPFVVLKQNISHVVYGTLESTADVAEIDLVHSVQLCKVCEAARDEEFRNFHMGVVHVEVLGPDDAVPSNATNVSATALSKRRRSNRKSRKQRETLHVECNADDTVLLFKHKILEHCDIDPNHQVLYFKGVLLENNTSLKAAGVEVHDTVFMQALDSELGDSDAILVTGPTTEREQGFRSTAFHAGPSSTASAVELVWVCAQCTFVNDADLIACEVCDAPH</sequence>
<dbReference type="RefSeq" id="XP_008608972.1">
    <property type="nucleotide sequence ID" value="XM_008610750.1"/>
</dbReference>
<dbReference type="GO" id="GO:0016579">
    <property type="term" value="P:protein deubiquitination"/>
    <property type="evidence" value="ECO:0007669"/>
    <property type="project" value="InterPro"/>
</dbReference>
<dbReference type="GO" id="GO:0005634">
    <property type="term" value="C:nucleus"/>
    <property type="evidence" value="ECO:0007669"/>
    <property type="project" value="UniProtKB-SubCell"/>
</dbReference>
<evidence type="ECO:0000256" key="13">
    <source>
        <dbReference type="SAM" id="MobiDB-lite"/>
    </source>
</evidence>
<evidence type="ECO:0000256" key="8">
    <source>
        <dbReference type="ARBA" id="ARBA00022786"/>
    </source>
</evidence>
<evidence type="ECO:0000256" key="7">
    <source>
        <dbReference type="ARBA" id="ARBA00022771"/>
    </source>
</evidence>
<accession>T0S3W8</accession>
<evidence type="ECO:0000256" key="6">
    <source>
        <dbReference type="ARBA" id="ARBA00022723"/>
    </source>
</evidence>
<dbReference type="PROSITE" id="PS00972">
    <property type="entry name" value="USP_1"/>
    <property type="match status" value="1"/>
</dbReference>
<dbReference type="InterPro" id="IPR018200">
    <property type="entry name" value="USP_CS"/>
</dbReference>
<feature type="region of interest" description="Disordered" evidence="13">
    <location>
        <begin position="869"/>
        <end position="888"/>
    </location>
</feature>
<dbReference type="Gene3D" id="3.10.20.90">
    <property type="entry name" value="Phosphatidylinositol 3-kinase Catalytic Subunit, Chain A, domain 1"/>
    <property type="match status" value="1"/>
</dbReference>
<dbReference type="InterPro" id="IPR001394">
    <property type="entry name" value="Peptidase_C19_UCH"/>
</dbReference>
<keyword evidence="10" id="KW-0788">Thiol protease</keyword>
<dbReference type="PROSITE" id="PS50235">
    <property type="entry name" value="USP_3"/>
    <property type="match status" value="1"/>
</dbReference>
<evidence type="ECO:0000256" key="3">
    <source>
        <dbReference type="ARBA" id="ARBA00009085"/>
    </source>
</evidence>
<organism evidence="17 18">
    <name type="scientific">Saprolegnia diclina (strain VS20)</name>
    <dbReference type="NCBI Taxonomy" id="1156394"/>
    <lineage>
        <taxon>Eukaryota</taxon>
        <taxon>Sar</taxon>
        <taxon>Stramenopiles</taxon>
        <taxon>Oomycota</taxon>
        <taxon>Saprolegniomycetes</taxon>
        <taxon>Saprolegniales</taxon>
        <taxon>Saprolegniaceae</taxon>
        <taxon>Saprolegnia</taxon>
    </lineage>
</organism>
<dbReference type="InterPro" id="IPR001876">
    <property type="entry name" value="Znf_RanBP2"/>
</dbReference>
<dbReference type="InterPro" id="IPR028889">
    <property type="entry name" value="USP"/>
</dbReference>
<feature type="compositionally biased region" description="Basic residues" evidence="13">
    <location>
        <begin position="874"/>
        <end position="885"/>
    </location>
</feature>
<dbReference type="EMBL" id="JH767144">
    <property type="protein sequence ID" value="EQC37452.1"/>
    <property type="molecule type" value="Genomic_DNA"/>
</dbReference>
<keyword evidence="11" id="KW-0862">Zinc</keyword>
<dbReference type="AlphaFoldDB" id="T0S3W8"/>
<dbReference type="PROSITE" id="PS51283">
    <property type="entry name" value="DUSP"/>
    <property type="match status" value="1"/>
</dbReference>
<feature type="region of interest" description="Disordered" evidence="13">
    <location>
        <begin position="1"/>
        <end position="22"/>
    </location>
</feature>
<keyword evidence="12" id="KW-0539">Nucleus</keyword>
<evidence type="ECO:0000256" key="1">
    <source>
        <dbReference type="ARBA" id="ARBA00000707"/>
    </source>
</evidence>
<dbReference type="InterPro" id="IPR050164">
    <property type="entry name" value="Peptidase_C19"/>
</dbReference>
<evidence type="ECO:0000259" key="14">
    <source>
        <dbReference type="PROSITE" id="PS50053"/>
    </source>
</evidence>
<evidence type="ECO:0000256" key="2">
    <source>
        <dbReference type="ARBA" id="ARBA00004123"/>
    </source>
</evidence>
<dbReference type="EC" id="3.4.19.12" evidence="4"/>
<dbReference type="GO" id="GO:0006508">
    <property type="term" value="P:proteolysis"/>
    <property type="evidence" value="ECO:0007669"/>
    <property type="project" value="UniProtKB-KW"/>
</dbReference>
<keyword evidence="8" id="KW-0833">Ubl conjugation pathway</keyword>
<evidence type="ECO:0000313" key="17">
    <source>
        <dbReference type="EMBL" id="EQC37452.1"/>
    </source>
</evidence>
<dbReference type="SUPFAM" id="SSF54236">
    <property type="entry name" value="Ubiquitin-like"/>
    <property type="match status" value="1"/>
</dbReference>
<dbReference type="SUPFAM" id="SSF143791">
    <property type="entry name" value="DUSP-like"/>
    <property type="match status" value="1"/>
</dbReference>
<keyword evidence="7" id="KW-0863">Zinc-finger</keyword>
<dbReference type="InterPro" id="IPR000626">
    <property type="entry name" value="Ubiquitin-like_dom"/>
</dbReference>
<proteinExistence type="inferred from homology"/>
<evidence type="ECO:0000256" key="11">
    <source>
        <dbReference type="ARBA" id="ARBA00022833"/>
    </source>
</evidence>